<dbReference type="Pfam" id="PF23559">
    <property type="entry name" value="WHD_DRP"/>
    <property type="match status" value="1"/>
</dbReference>
<dbReference type="EMBL" id="JAMFTS010000005">
    <property type="protein sequence ID" value="KAJ4747774.1"/>
    <property type="molecule type" value="Genomic_DNA"/>
</dbReference>
<dbReference type="Pfam" id="PF25019">
    <property type="entry name" value="LRR_R13L1-DRL21"/>
    <property type="match status" value="1"/>
</dbReference>
<evidence type="ECO:0000256" key="2">
    <source>
        <dbReference type="ARBA" id="ARBA00022821"/>
    </source>
</evidence>
<dbReference type="InterPro" id="IPR027417">
    <property type="entry name" value="P-loop_NTPase"/>
</dbReference>
<dbReference type="PANTHER" id="PTHR23155:SF1058">
    <property type="entry name" value="OS11G0668100 PROTEIN"/>
    <property type="match status" value="1"/>
</dbReference>
<organism evidence="6 7">
    <name type="scientific">Rhynchospora pubera</name>
    <dbReference type="NCBI Taxonomy" id="906938"/>
    <lineage>
        <taxon>Eukaryota</taxon>
        <taxon>Viridiplantae</taxon>
        <taxon>Streptophyta</taxon>
        <taxon>Embryophyta</taxon>
        <taxon>Tracheophyta</taxon>
        <taxon>Spermatophyta</taxon>
        <taxon>Magnoliopsida</taxon>
        <taxon>Liliopsida</taxon>
        <taxon>Poales</taxon>
        <taxon>Cyperaceae</taxon>
        <taxon>Cyperoideae</taxon>
        <taxon>Rhynchosporeae</taxon>
        <taxon>Rhynchospora</taxon>
    </lineage>
</organism>
<comment type="caution">
    <text evidence="6">The sequence shown here is derived from an EMBL/GenBank/DDBJ whole genome shotgun (WGS) entry which is preliminary data.</text>
</comment>
<dbReference type="InterPro" id="IPR044974">
    <property type="entry name" value="Disease_R_plants"/>
</dbReference>
<evidence type="ECO:0000256" key="1">
    <source>
        <dbReference type="ARBA" id="ARBA00022737"/>
    </source>
</evidence>
<dbReference type="FunFam" id="1.10.10.10:FF:000322">
    <property type="entry name" value="Probable disease resistance protein At1g63360"/>
    <property type="match status" value="1"/>
</dbReference>
<feature type="domain" description="R13L1/DRL21-like LRR repeat region" evidence="5">
    <location>
        <begin position="482"/>
        <end position="594"/>
    </location>
</feature>
<feature type="domain" description="Disease resistance protein winged helix" evidence="4">
    <location>
        <begin position="224"/>
        <end position="294"/>
    </location>
</feature>
<dbReference type="GO" id="GO:0002758">
    <property type="term" value="P:innate immune response-activating signaling pathway"/>
    <property type="evidence" value="ECO:0007669"/>
    <property type="project" value="UniProtKB-ARBA"/>
</dbReference>
<evidence type="ECO:0000259" key="3">
    <source>
        <dbReference type="Pfam" id="PF00931"/>
    </source>
</evidence>
<dbReference type="Gene3D" id="3.40.50.300">
    <property type="entry name" value="P-loop containing nucleotide triphosphate hydrolases"/>
    <property type="match status" value="1"/>
</dbReference>
<dbReference type="InterPro" id="IPR058922">
    <property type="entry name" value="WHD_DRP"/>
</dbReference>
<feature type="domain" description="NB-ARC" evidence="3">
    <location>
        <begin position="4"/>
        <end position="143"/>
    </location>
</feature>
<keyword evidence="2" id="KW-0611">Plant defense</keyword>
<accession>A0AAV8BYQ5</accession>
<dbReference type="InterPro" id="IPR032675">
    <property type="entry name" value="LRR_dom_sf"/>
</dbReference>
<dbReference type="Pfam" id="PF00931">
    <property type="entry name" value="NB-ARC"/>
    <property type="match status" value="1"/>
</dbReference>
<dbReference type="InterPro" id="IPR036388">
    <property type="entry name" value="WH-like_DNA-bd_sf"/>
</dbReference>
<keyword evidence="7" id="KW-1185">Reference proteome</keyword>
<gene>
    <name evidence="6" type="ORF">LUZ62_082179</name>
</gene>
<evidence type="ECO:0000259" key="4">
    <source>
        <dbReference type="Pfam" id="PF23559"/>
    </source>
</evidence>
<dbReference type="GO" id="GO:0009626">
    <property type="term" value="P:plant-type hypersensitive response"/>
    <property type="evidence" value="ECO:0007669"/>
    <property type="project" value="UniProtKB-ARBA"/>
</dbReference>
<protein>
    <submittedName>
        <fullName evidence="6">Disease resistance protein RGA2</fullName>
    </submittedName>
</protein>
<dbReference type="Gene3D" id="1.10.10.10">
    <property type="entry name" value="Winged helix-like DNA-binding domain superfamily/Winged helix DNA-binding domain"/>
    <property type="match status" value="1"/>
</dbReference>
<reference evidence="6" key="1">
    <citation type="submission" date="2022-08" db="EMBL/GenBank/DDBJ databases">
        <authorList>
            <person name="Marques A."/>
        </authorList>
    </citation>
    <scope>NUCLEOTIDE SEQUENCE</scope>
    <source>
        <strain evidence="6">RhyPub2mFocal</strain>
        <tissue evidence="6">Leaves</tissue>
    </source>
</reference>
<dbReference type="PANTHER" id="PTHR23155">
    <property type="entry name" value="DISEASE RESISTANCE PROTEIN RP"/>
    <property type="match status" value="1"/>
</dbReference>
<dbReference type="SUPFAM" id="SSF52058">
    <property type="entry name" value="L domain-like"/>
    <property type="match status" value="1"/>
</dbReference>
<evidence type="ECO:0000313" key="6">
    <source>
        <dbReference type="EMBL" id="KAJ4747774.1"/>
    </source>
</evidence>
<dbReference type="SUPFAM" id="SSF52540">
    <property type="entry name" value="P-loop containing nucleoside triphosphate hydrolases"/>
    <property type="match status" value="1"/>
</dbReference>
<evidence type="ECO:0000313" key="7">
    <source>
        <dbReference type="Proteomes" id="UP001140206"/>
    </source>
</evidence>
<dbReference type="InterPro" id="IPR002182">
    <property type="entry name" value="NB-ARC"/>
</dbReference>
<sequence length="600" mass="69904">MKEQKYFDILLWVHCSRRFSASDVVMHAQQNKQARDGVAHVGNYNRFISLEALTGQMNAMLGSKKFLLILDDFWCDADDFIDQWEKFVTCLKGGLPGSKILLTTQSNRTVEKTSIPGVTEVKHYPLLELENGHFFKLFMHHSWPSNCSLEKEKFECIGHNIAAKLKGDPGTAKIVGRQLRENIDIRYWEDAAKKDWLGDNMKARIWSYQQLPVHLQQCFAICCIFKKGYILRAERLIQLWMAEGLIKTINKEERMEDIGQSYLNELVSRFFLERHEHDKYGTYYQLHDLLHDLAECVQGDGFIGIEYTNSKNIPEHISRKLSRCENIRHISLPVDMVIELKDKICLMKNLCTLLCDRGNGIIPRKVLREILKNTKKLRVLAFPLSGQDLPDCIGNLKHLRFLFVHGSKPFKKLPDSICKLYLLQSLHLPSCDTLPKKFSELICLRFIDIKGETMSHISDLGRMTSLQVLRKFAVRKERKHELHQLENLNQLRGRLCITGLENVRCKEDAIRANLQRKSHIEELEVQWNSGERATDDFQVLDALQPHHNIRDLKIERFRGKRFPNWLLNNESFECLTKLQLIDCTSIKELPLILRTLQVYH</sequence>
<dbReference type="GO" id="GO:0042742">
    <property type="term" value="P:defense response to bacterium"/>
    <property type="evidence" value="ECO:0007669"/>
    <property type="project" value="UniProtKB-ARBA"/>
</dbReference>
<evidence type="ECO:0000259" key="5">
    <source>
        <dbReference type="Pfam" id="PF25019"/>
    </source>
</evidence>
<name>A0AAV8BYQ5_9POAL</name>
<keyword evidence="1" id="KW-0677">Repeat</keyword>
<dbReference type="InterPro" id="IPR056789">
    <property type="entry name" value="LRR_R13L1-DRL21"/>
</dbReference>
<proteinExistence type="predicted"/>
<dbReference type="Proteomes" id="UP001140206">
    <property type="component" value="Chromosome 5"/>
</dbReference>
<dbReference type="GO" id="GO:0043531">
    <property type="term" value="F:ADP binding"/>
    <property type="evidence" value="ECO:0007669"/>
    <property type="project" value="InterPro"/>
</dbReference>
<dbReference type="Gene3D" id="3.80.10.10">
    <property type="entry name" value="Ribonuclease Inhibitor"/>
    <property type="match status" value="1"/>
</dbReference>
<dbReference type="AlphaFoldDB" id="A0AAV8BYQ5"/>